<dbReference type="Proteomes" id="UP000828251">
    <property type="component" value="Unassembled WGS sequence"/>
</dbReference>
<proteinExistence type="predicted"/>
<dbReference type="OrthoDB" id="985439at2759"/>
<evidence type="ECO:0000313" key="1">
    <source>
        <dbReference type="EMBL" id="KAH1129318.1"/>
    </source>
</evidence>
<organism evidence="1 2">
    <name type="scientific">Gossypium stocksii</name>
    <dbReference type="NCBI Taxonomy" id="47602"/>
    <lineage>
        <taxon>Eukaryota</taxon>
        <taxon>Viridiplantae</taxon>
        <taxon>Streptophyta</taxon>
        <taxon>Embryophyta</taxon>
        <taxon>Tracheophyta</taxon>
        <taxon>Spermatophyta</taxon>
        <taxon>Magnoliopsida</taxon>
        <taxon>eudicotyledons</taxon>
        <taxon>Gunneridae</taxon>
        <taxon>Pentapetalae</taxon>
        <taxon>rosids</taxon>
        <taxon>malvids</taxon>
        <taxon>Malvales</taxon>
        <taxon>Malvaceae</taxon>
        <taxon>Malvoideae</taxon>
        <taxon>Gossypium</taxon>
    </lineage>
</organism>
<name>A0A9D4AL10_9ROSI</name>
<protein>
    <submittedName>
        <fullName evidence="1">Uncharacterized protein</fullName>
    </submittedName>
</protein>
<dbReference type="AlphaFoldDB" id="A0A9D4AL10"/>
<accession>A0A9D4AL10</accession>
<keyword evidence="2" id="KW-1185">Reference proteome</keyword>
<comment type="caution">
    <text evidence="1">The sequence shown here is derived from an EMBL/GenBank/DDBJ whole genome shotgun (WGS) entry which is preliminary data.</text>
</comment>
<feature type="non-terminal residue" evidence="1">
    <location>
        <position position="1"/>
    </location>
</feature>
<dbReference type="EMBL" id="JAIQCV010000001">
    <property type="protein sequence ID" value="KAH1129318.1"/>
    <property type="molecule type" value="Genomic_DNA"/>
</dbReference>
<reference evidence="1 2" key="1">
    <citation type="journal article" date="2021" name="Plant Biotechnol. J.">
        <title>Multi-omics assisted identification of the key and species-specific regulatory components of drought-tolerant mechanisms in Gossypium stocksii.</title>
        <authorList>
            <person name="Yu D."/>
            <person name="Ke L."/>
            <person name="Zhang D."/>
            <person name="Wu Y."/>
            <person name="Sun Y."/>
            <person name="Mei J."/>
            <person name="Sun J."/>
            <person name="Sun Y."/>
        </authorList>
    </citation>
    <scope>NUCLEOTIDE SEQUENCE [LARGE SCALE GENOMIC DNA]</scope>
    <source>
        <strain evidence="2">cv. E1</strain>
        <tissue evidence="1">Leaf</tissue>
    </source>
</reference>
<gene>
    <name evidence="1" type="ORF">J1N35_000696</name>
</gene>
<evidence type="ECO:0000313" key="2">
    <source>
        <dbReference type="Proteomes" id="UP000828251"/>
    </source>
</evidence>
<sequence>IDLMTKAQYLLQQKNYKLSTDGRRILAYDIGNIQDDRYEESVKLLKKIADIKIDDFPSHIIDEIENT</sequence>
<feature type="non-terminal residue" evidence="1">
    <location>
        <position position="67"/>
    </location>
</feature>